<dbReference type="Proteomes" id="UP001222325">
    <property type="component" value="Unassembled WGS sequence"/>
</dbReference>
<name>A0AAD6XQB8_9AGAR</name>
<proteinExistence type="predicted"/>
<sequence>MSAPEATLSPVPSASISLAGGLPEVVPDEFESELDNSLWPIFASLRVCVPPGMTLEQWERTEGGVRGCFLLHGVTHVATSPQHFRGCAA</sequence>
<dbReference type="AlphaFoldDB" id="A0AAD6XQB8"/>
<organism evidence="1 2">
    <name type="scientific">Mycena belliarum</name>
    <dbReference type="NCBI Taxonomy" id="1033014"/>
    <lineage>
        <taxon>Eukaryota</taxon>
        <taxon>Fungi</taxon>
        <taxon>Dikarya</taxon>
        <taxon>Basidiomycota</taxon>
        <taxon>Agaricomycotina</taxon>
        <taxon>Agaricomycetes</taxon>
        <taxon>Agaricomycetidae</taxon>
        <taxon>Agaricales</taxon>
        <taxon>Marasmiineae</taxon>
        <taxon>Mycenaceae</taxon>
        <taxon>Mycena</taxon>
    </lineage>
</organism>
<gene>
    <name evidence="1" type="ORF">B0H15DRAFT_948489</name>
</gene>
<dbReference type="EMBL" id="JARJCN010000020">
    <property type="protein sequence ID" value="KAJ7091552.1"/>
    <property type="molecule type" value="Genomic_DNA"/>
</dbReference>
<reference evidence="1" key="1">
    <citation type="submission" date="2023-03" db="EMBL/GenBank/DDBJ databases">
        <title>Massive genome expansion in bonnet fungi (Mycena s.s.) driven by repeated elements and novel gene families across ecological guilds.</title>
        <authorList>
            <consortium name="Lawrence Berkeley National Laboratory"/>
            <person name="Harder C.B."/>
            <person name="Miyauchi S."/>
            <person name="Viragh M."/>
            <person name="Kuo A."/>
            <person name="Thoen E."/>
            <person name="Andreopoulos B."/>
            <person name="Lu D."/>
            <person name="Skrede I."/>
            <person name="Drula E."/>
            <person name="Henrissat B."/>
            <person name="Morin E."/>
            <person name="Kohler A."/>
            <person name="Barry K."/>
            <person name="LaButti K."/>
            <person name="Morin E."/>
            <person name="Salamov A."/>
            <person name="Lipzen A."/>
            <person name="Mereny Z."/>
            <person name="Hegedus B."/>
            <person name="Baldrian P."/>
            <person name="Stursova M."/>
            <person name="Weitz H."/>
            <person name="Taylor A."/>
            <person name="Grigoriev I.V."/>
            <person name="Nagy L.G."/>
            <person name="Martin F."/>
            <person name="Kauserud H."/>
        </authorList>
    </citation>
    <scope>NUCLEOTIDE SEQUENCE</scope>
    <source>
        <strain evidence="1">CBHHK173m</strain>
    </source>
</reference>
<protein>
    <submittedName>
        <fullName evidence="1">Uncharacterized protein</fullName>
    </submittedName>
</protein>
<evidence type="ECO:0000313" key="2">
    <source>
        <dbReference type="Proteomes" id="UP001222325"/>
    </source>
</evidence>
<keyword evidence="2" id="KW-1185">Reference proteome</keyword>
<comment type="caution">
    <text evidence="1">The sequence shown here is derived from an EMBL/GenBank/DDBJ whole genome shotgun (WGS) entry which is preliminary data.</text>
</comment>
<accession>A0AAD6XQB8</accession>
<evidence type="ECO:0000313" key="1">
    <source>
        <dbReference type="EMBL" id="KAJ7091552.1"/>
    </source>
</evidence>